<reference evidence="1 2" key="1">
    <citation type="submission" date="2024-09" db="EMBL/GenBank/DDBJ databases">
        <authorList>
            <person name="Sun Q."/>
            <person name="Mori K."/>
        </authorList>
    </citation>
    <scope>NUCLEOTIDE SEQUENCE [LARGE SCALE GENOMIC DNA]</scope>
    <source>
        <strain evidence="1 2">CCM 8654</strain>
    </source>
</reference>
<evidence type="ECO:0000313" key="1">
    <source>
        <dbReference type="EMBL" id="MFC0222831.1"/>
    </source>
</evidence>
<comment type="caution">
    <text evidence="1">The sequence shown here is derived from an EMBL/GenBank/DDBJ whole genome shotgun (WGS) entry which is preliminary data.</text>
</comment>
<protein>
    <submittedName>
        <fullName evidence="1">Uncharacterized protein</fullName>
    </submittedName>
</protein>
<dbReference type="Proteomes" id="UP001589698">
    <property type="component" value="Unassembled WGS sequence"/>
</dbReference>
<sequence length="157" mass="17196">MDRTQAVVSRHDAAERLTYAALTRDQAGVDAAVELLARADEFEASEPDQATRQAIIDNDPLTAAAVGWLPFNRLVAIVEQEPDRYLDAPQAVAYASAGEPVLRVLVHSRITGVPFATAADQFLSNRSDYALAARGSNRNPRKLRQLLQEQGLLDNEK</sequence>
<accession>A0ABV6E1G8</accession>
<name>A0ABV6E1G8_9ACTN</name>
<dbReference type="RefSeq" id="WP_378518544.1">
    <property type="nucleotide sequence ID" value="NZ_CBCSDI010000032.1"/>
</dbReference>
<organism evidence="1 2">
    <name type="scientific">Nocardioides zeicaulis</name>
    <dbReference type="NCBI Taxonomy" id="1776857"/>
    <lineage>
        <taxon>Bacteria</taxon>
        <taxon>Bacillati</taxon>
        <taxon>Actinomycetota</taxon>
        <taxon>Actinomycetes</taxon>
        <taxon>Propionibacteriales</taxon>
        <taxon>Nocardioidaceae</taxon>
        <taxon>Nocardioides</taxon>
    </lineage>
</organism>
<dbReference type="EMBL" id="JBHLXH010000001">
    <property type="protein sequence ID" value="MFC0222831.1"/>
    <property type="molecule type" value="Genomic_DNA"/>
</dbReference>
<evidence type="ECO:0000313" key="2">
    <source>
        <dbReference type="Proteomes" id="UP001589698"/>
    </source>
</evidence>
<gene>
    <name evidence="1" type="ORF">ACFFJG_10090</name>
</gene>
<keyword evidence="2" id="KW-1185">Reference proteome</keyword>
<proteinExistence type="predicted"/>